<protein>
    <recommendedName>
        <fullName evidence="3">Lipoprotein</fullName>
    </recommendedName>
</protein>
<dbReference type="PROSITE" id="PS51257">
    <property type="entry name" value="PROKAR_LIPOPROTEIN"/>
    <property type="match status" value="1"/>
</dbReference>
<dbReference type="Proteomes" id="UP001597353">
    <property type="component" value="Unassembled WGS sequence"/>
</dbReference>
<reference evidence="2" key="1">
    <citation type="journal article" date="2019" name="Int. J. Syst. Evol. Microbiol.">
        <title>The Global Catalogue of Microorganisms (GCM) 10K type strain sequencing project: providing services to taxonomists for standard genome sequencing and annotation.</title>
        <authorList>
            <consortium name="The Broad Institute Genomics Platform"/>
            <consortium name="The Broad Institute Genome Sequencing Center for Infectious Disease"/>
            <person name="Wu L."/>
            <person name="Ma J."/>
        </authorList>
    </citation>
    <scope>NUCLEOTIDE SEQUENCE [LARGE SCALE GENOMIC DNA]</scope>
    <source>
        <strain evidence="2">CGMCC 4.7242</strain>
    </source>
</reference>
<comment type="caution">
    <text evidence="1">The sequence shown here is derived from an EMBL/GenBank/DDBJ whole genome shotgun (WGS) entry which is preliminary data.</text>
</comment>
<gene>
    <name evidence="1" type="ORF">ACFSGJ_16535</name>
</gene>
<accession>A0ABW4S9M8</accession>
<evidence type="ECO:0008006" key="3">
    <source>
        <dbReference type="Google" id="ProtNLM"/>
    </source>
</evidence>
<evidence type="ECO:0000313" key="2">
    <source>
        <dbReference type="Proteomes" id="UP001597353"/>
    </source>
</evidence>
<evidence type="ECO:0000313" key="1">
    <source>
        <dbReference type="EMBL" id="MFD1913823.1"/>
    </source>
</evidence>
<dbReference type="EMBL" id="JBHUGH010000013">
    <property type="protein sequence ID" value="MFD1913823.1"/>
    <property type="molecule type" value="Genomic_DNA"/>
</dbReference>
<sequence length="127" mass="13600">MTHVRTSLTVMVLAGLAACAQPQDMSGDALCAAIRANQMFPSAARGQELRSEYARRNPGYSARTVDAVLRGSVFVGMDEYAATCSWGAELAGETMGYGQHTRQYRSGGGASFFFVNARTGQVEYISS</sequence>
<dbReference type="RefSeq" id="WP_390264335.1">
    <property type="nucleotide sequence ID" value="NZ_JBHUGH010000013.1"/>
</dbReference>
<name>A0ABW4S9M8_9RHOB</name>
<keyword evidence="2" id="KW-1185">Reference proteome</keyword>
<proteinExistence type="predicted"/>
<organism evidence="1 2">
    <name type="scientific">Halodurantibacterium flavum</name>
    <dbReference type="NCBI Taxonomy" id="1382802"/>
    <lineage>
        <taxon>Bacteria</taxon>
        <taxon>Pseudomonadati</taxon>
        <taxon>Pseudomonadota</taxon>
        <taxon>Alphaproteobacteria</taxon>
        <taxon>Rhodobacterales</taxon>
        <taxon>Paracoccaceae</taxon>
        <taxon>Halodurantibacterium</taxon>
    </lineage>
</organism>